<feature type="domain" description="O-antigen ligase-related" evidence="6">
    <location>
        <begin position="236"/>
        <end position="342"/>
    </location>
</feature>
<organism evidence="7 8">
    <name type="scientific">Rothia endophytica</name>
    <dbReference type="NCBI Taxonomy" id="1324766"/>
    <lineage>
        <taxon>Bacteria</taxon>
        <taxon>Bacillati</taxon>
        <taxon>Actinomycetota</taxon>
        <taxon>Actinomycetes</taxon>
        <taxon>Micrococcales</taxon>
        <taxon>Micrococcaceae</taxon>
        <taxon>Rothia</taxon>
    </lineage>
</organism>
<feature type="transmembrane region" description="Helical" evidence="5">
    <location>
        <begin position="230"/>
        <end position="247"/>
    </location>
</feature>
<feature type="transmembrane region" description="Helical" evidence="5">
    <location>
        <begin position="204"/>
        <end position="223"/>
    </location>
</feature>
<dbReference type="InterPro" id="IPR007016">
    <property type="entry name" value="O-antigen_ligase-rel_domated"/>
</dbReference>
<reference evidence="8" key="1">
    <citation type="journal article" date="2019" name="Int. J. Syst. Evol. Microbiol.">
        <title>The Global Catalogue of Microorganisms (GCM) 10K type strain sequencing project: providing services to taxonomists for standard genome sequencing and annotation.</title>
        <authorList>
            <consortium name="The Broad Institute Genomics Platform"/>
            <consortium name="The Broad Institute Genome Sequencing Center for Infectious Disease"/>
            <person name="Wu L."/>
            <person name="Ma J."/>
        </authorList>
    </citation>
    <scope>NUCLEOTIDE SEQUENCE [LARGE SCALE GENOMIC DNA]</scope>
    <source>
        <strain evidence="8">JCM 18541</strain>
    </source>
</reference>
<accession>A0ABP9BN65</accession>
<keyword evidence="3 5" id="KW-1133">Transmembrane helix</keyword>
<proteinExistence type="predicted"/>
<dbReference type="Pfam" id="PF04932">
    <property type="entry name" value="Wzy_C"/>
    <property type="match status" value="1"/>
</dbReference>
<keyword evidence="2 5" id="KW-0812">Transmembrane</keyword>
<feature type="transmembrane region" description="Helical" evidence="5">
    <location>
        <begin position="351"/>
        <end position="374"/>
    </location>
</feature>
<evidence type="ECO:0000256" key="2">
    <source>
        <dbReference type="ARBA" id="ARBA00022692"/>
    </source>
</evidence>
<keyword evidence="4 5" id="KW-0472">Membrane</keyword>
<comment type="caution">
    <text evidence="7">The sequence shown here is derived from an EMBL/GenBank/DDBJ whole genome shotgun (WGS) entry which is preliminary data.</text>
</comment>
<evidence type="ECO:0000313" key="8">
    <source>
        <dbReference type="Proteomes" id="UP001500187"/>
    </source>
</evidence>
<evidence type="ECO:0000259" key="6">
    <source>
        <dbReference type="Pfam" id="PF04932"/>
    </source>
</evidence>
<feature type="transmembrane region" description="Helical" evidence="5">
    <location>
        <begin position="75"/>
        <end position="91"/>
    </location>
</feature>
<dbReference type="InterPro" id="IPR051533">
    <property type="entry name" value="WaaL-like"/>
</dbReference>
<feature type="transmembrane region" description="Helical" evidence="5">
    <location>
        <begin position="40"/>
        <end position="63"/>
    </location>
</feature>
<feature type="transmembrane region" description="Helical" evidence="5">
    <location>
        <begin position="277"/>
        <end position="297"/>
    </location>
</feature>
<dbReference type="RefSeq" id="WP_345446086.1">
    <property type="nucleotide sequence ID" value="NZ_BAABKP010000002.1"/>
</dbReference>
<feature type="transmembrane region" description="Helical" evidence="5">
    <location>
        <begin position="130"/>
        <end position="150"/>
    </location>
</feature>
<evidence type="ECO:0000313" key="7">
    <source>
        <dbReference type="EMBL" id="GAA4796245.1"/>
    </source>
</evidence>
<sequence>MSVAITPTGKKNRFLAAVHPSVNAPLPAWPLLALFYGLPVIWAMGLLQFAPTILSSIMIVYMVMRRRVLVHSTMWIWFALMFWGVVCLVSIDNASEFLGWFQRYMNIFNAGIFTLYYFNARERIPNDHLLGGLLTVWFTMVVLGHLALIFPDFRLRTPMSFIMPGGLLNNEMVRTYVYPAMAEVQRPWGVEVPYNRPSAPFNYANSWGLAYALLTPVVFGVMAGVKSNKIKLFLGIAVVLSLVPAVATSNRGMFIGLGASCAYVLMRLLFKGDWRAVGIGALLLVGTVTYLTVSGAVEEILGRQEYSDSTGGRASLYELTFAYTMRSPLVGYGTSQMSDSVGVSMGTQGQIWALMFCFGFVGLGLFLTYVISVLINTWHIASHTGLWVHSVIVSALAVVTFYSFDVIQLSVLMLCTALMMRSRTYGEGL</sequence>
<name>A0ABP9BN65_9MICC</name>
<evidence type="ECO:0000256" key="3">
    <source>
        <dbReference type="ARBA" id="ARBA00022989"/>
    </source>
</evidence>
<comment type="subcellular location">
    <subcellularLocation>
        <location evidence="1">Membrane</location>
        <topology evidence="1">Multi-pass membrane protein</topology>
    </subcellularLocation>
</comment>
<feature type="transmembrane region" description="Helical" evidence="5">
    <location>
        <begin position="386"/>
        <end position="404"/>
    </location>
</feature>
<dbReference type="PANTHER" id="PTHR37422">
    <property type="entry name" value="TEICHURONIC ACID BIOSYNTHESIS PROTEIN TUAE"/>
    <property type="match status" value="1"/>
</dbReference>
<dbReference type="PANTHER" id="PTHR37422:SF13">
    <property type="entry name" value="LIPOPOLYSACCHARIDE BIOSYNTHESIS PROTEIN PA4999-RELATED"/>
    <property type="match status" value="1"/>
</dbReference>
<evidence type="ECO:0000256" key="4">
    <source>
        <dbReference type="ARBA" id="ARBA00023136"/>
    </source>
</evidence>
<dbReference type="EMBL" id="BAABKP010000002">
    <property type="protein sequence ID" value="GAA4796245.1"/>
    <property type="molecule type" value="Genomic_DNA"/>
</dbReference>
<keyword evidence="8" id="KW-1185">Reference proteome</keyword>
<protein>
    <recommendedName>
        <fullName evidence="6">O-antigen ligase-related domain-containing protein</fullName>
    </recommendedName>
</protein>
<evidence type="ECO:0000256" key="5">
    <source>
        <dbReference type="SAM" id="Phobius"/>
    </source>
</evidence>
<dbReference type="Proteomes" id="UP001500187">
    <property type="component" value="Unassembled WGS sequence"/>
</dbReference>
<gene>
    <name evidence="7" type="ORF">GCM10023352_14510</name>
</gene>
<feature type="transmembrane region" description="Helical" evidence="5">
    <location>
        <begin position="97"/>
        <end position="118"/>
    </location>
</feature>
<evidence type="ECO:0000256" key="1">
    <source>
        <dbReference type="ARBA" id="ARBA00004141"/>
    </source>
</evidence>